<dbReference type="InterPro" id="IPR007627">
    <property type="entry name" value="RNA_pol_sigma70_r2"/>
</dbReference>
<dbReference type="InterPro" id="IPR039425">
    <property type="entry name" value="RNA_pol_sigma-70-like"/>
</dbReference>
<dbReference type="InterPro" id="IPR013249">
    <property type="entry name" value="RNA_pol_sigma70_r4_t2"/>
</dbReference>
<dbReference type="InterPro" id="IPR013325">
    <property type="entry name" value="RNA_pol_sigma_r2"/>
</dbReference>
<dbReference type="InterPro" id="IPR013324">
    <property type="entry name" value="RNA_pol_sigma_r3/r4-like"/>
</dbReference>
<feature type="domain" description="RNA polymerase sigma-70 region 2" evidence="6">
    <location>
        <begin position="17"/>
        <end position="87"/>
    </location>
</feature>
<dbReference type="RefSeq" id="WP_326757440.1">
    <property type="nucleotide sequence ID" value="NZ_CP109135.1"/>
</dbReference>
<evidence type="ECO:0000256" key="3">
    <source>
        <dbReference type="ARBA" id="ARBA00023082"/>
    </source>
</evidence>
<dbReference type="Pfam" id="PF04542">
    <property type="entry name" value="Sigma70_r2"/>
    <property type="match status" value="1"/>
</dbReference>
<dbReference type="Gene3D" id="1.10.1740.10">
    <property type="match status" value="1"/>
</dbReference>
<evidence type="ECO:0000256" key="4">
    <source>
        <dbReference type="ARBA" id="ARBA00023125"/>
    </source>
</evidence>
<keyword evidence="4" id="KW-0238">DNA-binding</keyword>
<gene>
    <name evidence="8" type="ORF">OHB35_00760</name>
</gene>
<dbReference type="PANTHER" id="PTHR43133:SF8">
    <property type="entry name" value="RNA POLYMERASE SIGMA FACTOR HI_1459-RELATED"/>
    <property type="match status" value="1"/>
</dbReference>
<evidence type="ECO:0000259" key="6">
    <source>
        <dbReference type="Pfam" id="PF04542"/>
    </source>
</evidence>
<evidence type="ECO:0000313" key="9">
    <source>
        <dbReference type="Proteomes" id="UP001340816"/>
    </source>
</evidence>
<evidence type="ECO:0000256" key="1">
    <source>
        <dbReference type="ARBA" id="ARBA00010641"/>
    </source>
</evidence>
<sequence length="193" mass="21780">MKRRRIPKQTADQVAELFDREEAMLMRFASVLTAGDVAQAADLLQGTFMAAALDWDTVEDRDTGGQRAWLRRTCRNKWIDDLRRSGRLEHLLPHLARRYERPAPDPADTAIARVALEQCWKTIAAMPPVRREIALLHWHQGYSSSEIAVLLQIQSSGVRKHISCARRALQLSVAPYLDQQLIDTADGAKEAGI</sequence>
<dbReference type="Pfam" id="PF08281">
    <property type="entry name" value="Sigma70_r4_2"/>
    <property type="match status" value="1"/>
</dbReference>
<evidence type="ECO:0000313" key="8">
    <source>
        <dbReference type="EMBL" id="WSD11860.1"/>
    </source>
</evidence>
<dbReference type="Proteomes" id="UP001340816">
    <property type="component" value="Chromosome"/>
</dbReference>
<organism evidence="8 9">
    <name type="scientific">Streptomyces phaeochromogenes</name>
    <dbReference type="NCBI Taxonomy" id="1923"/>
    <lineage>
        <taxon>Bacteria</taxon>
        <taxon>Bacillati</taxon>
        <taxon>Actinomycetota</taxon>
        <taxon>Actinomycetes</taxon>
        <taxon>Kitasatosporales</taxon>
        <taxon>Streptomycetaceae</taxon>
        <taxon>Streptomyces</taxon>
        <taxon>Streptomyces phaeochromogenes group</taxon>
    </lineage>
</organism>
<proteinExistence type="inferred from homology"/>
<keyword evidence="9" id="KW-1185">Reference proteome</keyword>
<dbReference type="InterPro" id="IPR014284">
    <property type="entry name" value="RNA_pol_sigma-70_dom"/>
</dbReference>
<comment type="similarity">
    <text evidence="1">Belongs to the sigma-70 factor family. ECF subfamily.</text>
</comment>
<dbReference type="InterPro" id="IPR036388">
    <property type="entry name" value="WH-like_DNA-bd_sf"/>
</dbReference>
<dbReference type="PANTHER" id="PTHR43133">
    <property type="entry name" value="RNA POLYMERASE ECF-TYPE SIGMA FACTO"/>
    <property type="match status" value="1"/>
</dbReference>
<feature type="domain" description="RNA polymerase sigma factor 70 region 4 type 2" evidence="7">
    <location>
        <begin position="121"/>
        <end position="169"/>
    </location>
</feature>
<evidence type="ECO:0000256" key="5">
    <source>
        <dbReference type="ARBA" id="ARBA00023163"/>
    </source>
</evidence>
<protein>
    <submittedName>
        <fullName evidence="8">RNA polymerase sigma factor</fullName>
    </submittedName>
</protein>
<dbReference type="EMBL" id="CP109135">
    <property type="protein sequence ID" value="WSD11860.1"/>
    <property type="molecule type" value="Genomic_DNA"/>
</dbReference>
<evidence type="ECO:0000256" key="2">
    <source>
        <dbReference type="ARBA" id="ARBA00023015"/>
    </source>
</evidence>
<dbReference type="Gene3D" id="1.10.10.10">
    <property type="entry name" value="Winged helix-like DNA-binding domain superfamily/Winged helix DNA-binding domain"/>
    <property type="match status" value="1"/>
</dbReference>
<name>A0ABZ1H397_STRPH</name>
<dbReference type="NCBIfam" id="TIGR02937">
    <property type="entry name" value="sigma70-ECF"/>
    <property type="match status" value="1"/>
</dbReference>
<dbReference type="SUPFAM" id="SSF88659">
    <property type="entry name" value="Sigma3 and sigma4 domains of RNA polymerase sigma factors"/>
    <property type="match status" value="1"/>
</dbReference>
<evidence type="ECO:0000259" key="7">
    <source>
        <dbReference type="Pfam" id="PF08281"/>
    </source>
</evidence>
<accession>A0ABZ1H397</accession>
<dbReference type="SUPFAM" id="SSF88946">
    <property type="entry name" value="Sigma2 domain of RNA polymerase sigma factors"/>
    <property type="match status" value="1"/>
</dbReference>
<keyword evidence="5" id="KW-0804">Transcription</keyword>
<keyword evidence="2" id="KW-0805">Transcription regulation</keyword>
<reference evidence="8 9" key="1">
    <citation type="submission" date="2022-10" db="EMBL/GenBank/DDBJ databases">
        <title>The complete genomes of actinobacterial strains from the NBC collection.</title>
        <authorList>
            <person name="Joergensen T.S."/>
            <person name="Alvarez Arevalo M."/>
            <person name="Sterndorff E.B."/>
            <person name="Faurdal D."/>
            <person name="Vuksanovic O."/>
            <person name="Mourched A.-S."/>
            <person name="Charusanti P."/>
            <person name="Shaw S."/>
            <person name="Blin K."/>
            <person name="Weber T."/>
        </authorList>
    </citation>
    <scope>NUCLEOTIDE SEQUENCE [LARGE SCALE GENOMIC DNA]</scope>
    <source>
        <strain evidence="8 9">NBC 01752</strain>
    </source>
</reference>
<keyword evidence="3" id="KW-0731">Sigma factor</keyword>